<gene>
    <name evidence="2" type="ORF">NPIL_570241</name>
</gene>
<dbReference type="AlphaFoldDB" id="A0A8X6T673"/>
<dbReference type="Proteomes" id="UP000887013">
    <property type="component" value="Unassembled WGS sequence"/>
</dbReference>
<evidence type="ECO:0000256" key="1">
    <source>
        <dbReference type="SAM" id="Coils"/>
    </source>
</evidence>
<name>A0A8X6T673_NEPPI</name>
<feature type="coiled-coil region" evidence="1">
    <location>
        <begin position="94"/>
        <end position="154"/>
    </location>
</feature>
<comment type="caution">
    <text evidence="2">The sequence shown here is derived from an EMBL/GenBank/DDBJ whole genome shotgun (WGS) entry which is preliminary data.</text>
</comment>
<sequence length="170" mass="19565">MTSDSPAPKGFFDGDVFSQILNNEDLEDCEKYNRVLEAYVSWCTNTTPRPRKKDIREACKTITSFFCNLLYPESDSARQLAACERQCYNVGRDIDALNEVIAEANVQLEEATKYPTKEMQCAAMLAVYSQLPAREETMNRIEEMRIVLENLKSKTEILCNKLHEEQKHKP</sequence>
<keyword evidence="3" id="KW-1185">Reference proteome</keyword>
<evidence type="ECO:0000313" key="3">
    <source>
        <dbReference type="Proteomes" id="UP000887013"/>
    </source>
</evidence>
<protein>
    <submittedName>
        <fullName evidence="2">Uncharacterized protein</fullName>
    </submittedName>
</protein>
<evidence type="ECO:0000313" key="2">
    <source>
        <dbReference type="EMBL" id="GFS82542.1"/>
    </source>
</evidence>
<proteinExistence type="predicted"/>
<organism evidence="2 3">
    <name type="scientific">Nephila pilipes</name>
    <name type="common">Giant wood spider</name>
    <name type="synonym">Nephila maculata</name>
    <dbReference type="NCBI Taxonomy" id="299642"/>
    <lineage>
        <taxon>Eukaryota</taxon>
        <taxon>Metazoa</taxon>
        <taxon>Ecdysozoa</taxon>
        <taxon>Arthropoda</taxon>
        <taxon>Chelicerata</taxon>
        <taxon>Arachnida</taxon>
        <taxon>Araneae</taxon>
        <taxon>Araneomorphae</taxon>
        <taxon>Entelegynae</taxon>
        <taxon>Araneoidea</taxon>
        <taxon>Nephilidae</taxon>
        <taxon>Nephila</taxon>
    </lineage>
</organism>
<accession>A0A8X6T673</accession>
<dbReference type="EMBL" id="BMAW01003249">
    <property type="protein sequence ID" value="GFS82542.1"/>
    <property type="molecule type" value="Genomic_DNA"/>
</dbReference>
<reference evidence="2" key="1">
    <citation type="submission" date="2020-08" db="EMBL/GenBank/DDBJ databases">
        <title>Multicomponent nature underlies the extraordinary mechanical properties of spider dragline silk.</title>
        <authorList>
            <person name="Kono N."/>
            <person name="Nakamura H."/>
            <person name="Mori M."/>
            <person name="Yoshida Y."/>
            <person name="Ohtoshi R."/>
            <person name="Malay A.D."/>
            <person name="Moran D.A.P."/>
            <person name="Tomita M."/>
            <person name="Numata K."/>
            <person name="Arakawa K."/>
        </authorList>
    </citation>
    <scope>NUCLEOTIDE SEQUENCE</scope>
</reference>
<keyword evidence="1" id="KW-0175">Coiled coil</keyword>